<name>A0A427XZG4_9TREE</name>
<gene>
    <name evidence="6" type="ORF">EHS24_005720</name>
</gene>
<organism evidence="6 7">
    <name type="scientific">Apiotrichum porosum</name>
    <dbReference type="NCBI Taxonomy" id="105984"/>
    <lineage>
        <taxon>Eukaryota</taxon>
        <taxon>Fungi</taxon>
        <taxon>Dikarya</taxon>
        <taxon>Basidiomycota</taxon>
        <taxon>Agaricomycotina</taxon>
        <taxon>Tremellomycetes</taxon>
        <taxon>Trichosporonales</taxon>
        <taxon>Trichosporonaceae</taxon>
        <taxon>Apiotrichum</taxon>
    </lineage>
</organism>
<protein>
    <recommendedName>
        <fullName evidence="8">RTA1-domain-containing protein</fullName>
    </recommendedName>
</protein>
<feature type="transmembrane region" description="Helical" evidence="5">
    <location>
        <begin position="32"/>
        <end position="52"/>
    </location>
</feature>
<keyword evidence="4 5" id="KW-0472">Membrane</keyword>
<dbReference type="Proteomes" id="UP000279236">
    <property type="component" value="Unassembled WGS sequence"/>
</dbReference>
<keyword evidence="2 5" id="KW-0812">Transmembrane</keyword>
<dbReference type="InterPro" id="IPR007568">
    <property type="entry name" value="RTA1"/>
</dbReference>
<evidence type="ECO:0000256" key="3">
    <source>
        <dbReference type="ARBA" id="ARBA00022989"/>
    </source>
</evidence>
<comment type="subcellular location">
    <subcellularLocation>
        <location evidence="1">Membrane</location>
        <topology evidence="1">Multi-pass membrane protein</topology>
    </subcellularLocation>
</comment>
<reference evidence="6 7" key="1">
    <citation type="submission" date="2018-11" db="EMBL/GenBank/DDBJ databases">
        <title>Genome sequence of Apiotrichum porosum DSM 27194.</title>
        <authorList>
            <person name="Aliyu H."/>
            <person name="Gorte O."/>
            <person name="Ochsenreither K."/>
        </authorList>
    </citation>
    <scope>NUCLEOTIDE SEQUENCE [LARGE SCALE GENOMIC DNA]</scope>
    <source>
        <strain evidence="6 7">DSM 27194</strain>
    </source>
</reference>
<evidence type="ECO:0000256" key="1">
    <source>
        <dbReference type="ARBA" id="ARBA00004141"/>
    </source>
</evidence>
<dbReference type="STRING" id="105984.A0A427XZG4"/>
<dbReference type="PANTHER" id="PTHR31465:SF1">
    <property type="entry name" value="PROTEIN RTA1-RELATED"/>
    <property type="match status" value="1"/>
</dbReference>
<evidence type="ECO:0000256" key="2">
    <source>
        <dbReference type="ARBA" id="ARBA00022692"/>
    </source>
</evidence>
<feature type="transmembrane region" description="Helical" evidence="5">
    <location>
        <begin position="245"/>
        <end position="265"/>
    </location>
</feature>
<keyword evidence="3 5" id="KW-1133">Transmembrane helix</keyword>
<dbReference type="GO" id="GO:0016020">
    <property type="term" value="C:membrane"/>
    <property type="evidence" value="ECO:0007669"/>
    <property type="project" value="UniProtKB-SubCell"/>
</dbReference>
<dbReference type="AlphaFoldDB" id="A0A427XZG4"/>
<accession>A0A427XZG4</accession>
<evidence type="ECO:0008006" key="8">
    <source>
        <dbReference type="Google" id="ProtNLM"/>
    </source>
</evidence>
<dbReference type="OrthoDB" id="3358017at2759"/>
<feature type="transmembrane region" description="Helical" evidence="5">
    <location>
        <begin position="94"/>
        <end position="114"/>
    </location>
</feature>
<feature type="transmembrane region" description="Helical" evidence="5">
    <location>
        <begin position="169"/>
        <end position="193"/>
    </location>
</feature>
<dbReference type="Pfam" id="PF04479">
    <property type="entry name" value="RTA1"/>
    <property type="match status" value="1"/>
</dbReference>
<proteinExistence type="predicted"/>
<comment type="caution">
    <text evidence="6">The sequence shown here is derived from an EMBL/GenBank/DDBJ whole genome shotgun (WGS) entry which is preliminary data.</text>
</comment>
<evidence type="ECO:0000256" key="5">
    <source>
        <dbReference type="SAM" id="Phobius"/>
    </source>
</evidence>
<evidence type="ECO:0000313" key="7">
    <source>
        <dbReference type="Proteomes" id="UP000279236"/>
    </source>
</evidence>
<dbReference type="GeneID" id="39590263"/>
<keyword evidence="7" id="KW-1185">Reference proteome</keyword>
<dbReference type="PANTHER" id="PTHR31465">
    <property type="entry name" value="PROTEIN RTA1-RELATED"/>
    <property type="match status" value="1"/>
</dbReference>
<sequence length="302" mass="33782">MGRSDNPDCLLDPATIDAATDTCNPLRYIPSIALNATGVALYGTAAAITIYYQIRYRKLGLWFMVLPISVACEAIGLALRIWLRTNVHSLGGYIVTNMFVILSPCGLLAADYVLLGRLVRWLNADRYLFIRPEKVSTIFIISDVVTFLIQATGGGMSAMASMAKIGPKIFLVGLAAQLGSFILFTFMWLVFLIRARRDTVVWNHPGWKGLYFALGWTCIFFIVRSCFRVVELSQGYVGYLATHEAFVFGLDTIPLWIGLVVYCWYWPPKILTAETAIPKVTHDYQMNGPDSPGRVHNLDDKY</sequence>
<feature type="transmembrane region" description="Helical" evidence="5">
    <location>
        <begin position="135"/>
        <end position="157"/>
    </location>
</feature>
<dbReference type="EMBL" id="RSCE01000003">
    <property type="protein sequence ID" value="RSH84211.1"/>
    <property type="molecule type" value="Genomic_DNA"/>
</dbReference>
<evidence type="ECO:0000313" key="6">
    <source>
        <dbReference type="EMBL" id="RSH84211.1"/>
    </source>
</evidence>
<feature type="transmembrane region" description="Helical" evidence="5">
    <location>
        <begin position="59"/>
        <end position="82"/>
    </location>
</feature>
<evidence type="ECO:0000256" key="4">
    <source>
        <dbReference type="ARBA" id="ARBA00023136"/>
    </source>
</evidence>
<dbReference type="RefSeq" id="XP_028477659.1">
    <property type="nucleotide sequence ID" value="XM_028621207.1"/>
</dbReference>
<feature type="transmembrane region" description="Helical" evidence="5">
    <location>
        <begin position="205"/>
        <end position="225"/>
    </location>
</feature>